<name>A0A7K0FNA6_9SPHI</name>
<dbReference type="Gene3D" id="3.40.50.1820">
    <property type="entry name" value="alpha/beta hydrolase"/>
    <property type="match status" value="1"/>
</dbReference>
<dbReference type="PANTHER" id="PTHR48081">
    <property type="entry name" value="AB HYDROLASE SUPERFAMILY PROTEIN C4A8.06C"/>
    <property type="match status" value="1"/>
</dbReference>
<keyword evidence="1" id="KW-0378">Hydrolase</keyword>
<dbReference type="RefSeq" id="WP_154286987.1">
    <property type="nucleotide sequence ID" value="NZ_WKJI01000002.1"/>
</dbReference>
<reference evidence="4 5" key="1">
    <citation type="submission" date="2019-11" db="EMBL/GenBank/DDBJ databases">
        <authorList>
            <person name="Cheng Q."/>
            <person name="Yang Z."/>
        </authorList>
    </citation>
    <scope>NUCLEOTIDE SEQUENCE [LARGE SCALE GENOMIC DNA]</scope>
    <source>
        <strain evidence="4 5">HX-22-1</strain>
    </source>
</reference>
<evidence type="ECO:0000313" key="5">
    <source>
        <dbReference type="Proteomes" id="UP000462931"/>
    </source>
</evidence>
<feature type="signal peptide" evidence="2">
    <location>
        <begin position="1"/>
        <end position="21"/>
    </location>
</feature>
<keyword evidence="2" id="KW-0732">Signal</keyword>
<dbReference type="Pfam" id="PF20434">
    <property type="entry name" value="BD-FAE"/>
    <property type="match status" value="1"/>
</dbReference>
<dbReference type="PANTHER" id="PTHR48081:SF6">
    <property type="entry name" value="PEPTIDASE S9 PROLYL OLIGOPEPTIDASE CATALYTIC DOMAIN-CONTAINING PROTEIN"/>
    <property type="match status" value="1"/>
</dbReference>
<protein>
    <submittedName>
        <fullName evidence="4">Prolyl oligopeptidase family serine peptidase</fullName>
    </submittedName>
</protein>
<accession>A0A7K0FNA6</accession>
<keyword evidence="5" id="KW-1185">Reference proteome</keyword>
<evidence type="ECO:0000259" key="3">
    <source>
        <dbReference type="Pfam" id="PF20434"/>
    </source>
</evidence>
<feature type="chain" id="PRO_5029697228" evidence="2">
    <location>
        <begin position="22"/>
        <end position="306"/>
    </location>
</feature>
<comment type="caution">
    <text evidence="4">The sequence shown here is derived from an EMBL/GenBank/DDBJ whole genome shotgun (WGS) entry which is preliminary data.</text>
</comment>
<proteinExistence type="predicted"/>
<evidence type="ECO:0000256" key="1">
    <source>
        <dbReference type="ARBA" id="ARBA00022801"/>
    </source>
</evidence>
<dbReference type="AlphaFoldDB" id="A0A7K0FNA6"/>
<gene>
    <name evidence="4" type="ORF">GJJ64_06895</name>
</gene>
<dbReference type="InterPro" id="IPR029058">
    <property type="entry name" value="AB_hydrolase_fold"/>
</dbReference>
<dbReference type="GO" id="GO:0016787">
    <property type="term" value="F:hydrolase activity"/>
    <property type="evidence" value="ECO:0007669"/>
    <property type="project" value="UniProtKB-KW"/>
</dbReference>
<evidence type="ECO:0000256" key="2">
    <source>
        <dbReference type="SAM" id="SignalP"/>
    </source>
</evidence>
<organism evidence="4 5">
    <name type="scientific">Pedobacter puniceum</name>
    <dbReference type="NCBI Taxonomy" id="2666136"/>
    <lineage>
        <taxon>Bacteria</taxon>
        <taxon>Pseudomonadati</taxon>
        <taxon>Bacteroidota</taxon>
        <taxon>Sphingobacteriia</taxon>
        <taxon>Sphingobacteriales</taxon>
        <taxon>Sphingobacteriaceae</taxon>
        <taxon>Pedobacter</taxon>
    </lineage>
</organism>
<evidence type="ECO:0000313" key="4">
    <source>
        <dbReference type="EMBL" id="MRX46905.1"/>
    </source>
</evidence>
<dbReference type="Proteomes" id="UP000462931">
    <property type="component" value="Unassembled WGS sequence"/>
</dbReference>
<sequence length="306" mass="34180">MKKLISKVLITFLIILTNNLAAKSQEVFNLYQNEIPNKLEAKDYIEKIDTSGNRTIISKVSNPQLIVFRPSQNKFNGLAVIICPGGSYRVLSMTFEGLNIAKRFTDKGITAFILKYRLPSDEIMKDKSIGPLQDAQQAIKIVRENADKFNINPNKIGIIGFSAGGHLAATAGTHFNNQVVENKAKTNLRPDFMALIYPVISFGQYTHKGSLENLLGANPNKDKITYFSNELQVTAETPPTFLVHANDDKVVPVENSINMNLALKNANVISEMHIYPSGGHGNSFLTRKTNEDWFGTFLNWLDLYIK</sequence>
<dbReference type="SUPFAM" id="SSF53474">
    <property type="entry name" value="alpha/beta-Hydrolases"/>
    <property type="match status" value="1"/>
</dbReference>
<dbReference type="InterPro" id="IPR050300">
    <property type="entry name" value="GDXG_lipolytic_enzyme"/>
</dbReference>
<feature type="domain" description="BD-FAE-like" evidence="3">
    <location>
        <begin position="67"/>
        <end position="261"/>
    </location>
</feature>
<dbReference type="EMBL" id="WKJI01000002">
    <property type="protein sequence ID" value="MRX46905.1"/>
    <property type="molecule type" value="Genomic_DNA"/>
</dbReference>
<dbReference type="InterPro" id="IPR049492">
    <property type="entry name" value="BD-FAE-like_dom"/>
</dbReference>